<feature type="domain" description="Transferrin receptor-like dimerisation" evidence="2">
    <location>
        <begin position="624"/>
        <end position="744"/>
    </location>
</feature>
<dbReference type="SUPFAM" id="SSF52025">
    <property type="entry name" value="PA domain"/>
    <property type="match status" value="1"/>
</dbReference>
<dbReference type="InterPro" id="IPR046450">
    <property type="entry name" value="PA_dom_sf"/>
</dbReference>
<name>A0AAV2TQA3_CALDB</name>
<evidence type="ECO:0000259" key="2">
    <source>
        <dbReference type="Pfam" id="PF04253"/>
    </source>
</evidence>
<dbReference type="InterPro" id="IPR039373">
    <property type="entry name" value="Peptidase_M28B"/>
</dbReference>
<dbReference type="Gene3D" id="1.20.930.40">
    <property type="entry name" value="Transferrin receptor-like, dimerisation domain"/>
    <property type="match status" value="1"/>
</dbReference>
<dbReference type="InterPro" id="IPR007365">
    <property type="entry name" value="TFR-like_dimer_dom"/>
</dbReference>
<organism evidence="4 5">
    <name type="scientific">Calicophoron daubneyi</name>
    <name type="common">Rumen fluke</name>
    <name type="synonym">Paramphistomum daubneyi</name>
    <dbReference type="NCBI Taxonomy" id="300641"/>
    <lineage>
        <taxon>Eukaryota</taxon>
        <taxon>Metazoa</taxon>
        <taxon>Spiralia</taxon>
        <taxon>Lophotrochozoa</taxon>
        <taxon>Platyhelminthes</taxon>
        <taxon>Trematoda</taxon>
        <taxon>Digenea</taxon>
        <taxon>Plagiorchiida</taxon>
        <taxon>Pronocephalata</taxon>
        <taxon>Paramphistomoidea</taxon>
        <taxon>Paramphistomidae</taxon>
        <taxon>Calicophoron</taxon>
    </lineage>
</organism>
<comment type="caution">
    <text evidence="4">The sequence shown here is derived from an EMBL/GenBank/DDBJ whole genome shotgun (WGS) entry which is preliminary data.</text>
</comment>
<dbReference type="PANTHER" id="PTHR10404">
    <property type="entry name" value="N-ACETYLATED-ALPHA-LINKED ACIDIC DIPEPTIDASE"/>
    <property type="match status" value="1"/>
</dbReference>
<gene>
    <name evidence="4" type="ORF">CDAUBV1_LOCUS13990</name>
</gene>
<dbReference type="Gene3D" id="3.50.30.30">
    <property type="match status" value="1"/>
</dbReference>
<evidence type="ECO:0000313" key="4">
    <source>
        <dbReference type="EMBL" id="CAL5138925.1"/>
    </source>
</evidence>
<dbReference type="Proteomes" id="UP001497525">
    <property type="component" value="Unassembled WGS sequence"/>
</dbReference>
<dbReference type="SUPFAM" id="SSF53187">
    <property type="entry name" value="Zn-dependent exopeptidases"/>
    <property type="match status" value="1"/>
</dbReference>
<accession>A0AAV2TQA3</accession>
<sequence length="769" mass="84580">MHDIIFNKSSWRDIASHLSCLISPSFIQEQLRHFAVSDPHPVGSLRNCELAAEMAALWKTWGVPTVHSQEFFATLPLGPPQGGPWNQVLLTNEDGSVVFHQSQNYVTVPTDASSHVDVRKGRIATPAKKVVTKRLPVYQAYSCCGSAFGRFVFVNYALPEDLRDFDEAHGRLEGEPSLLCDSSLIAVVRLGMCTRQSKIRALLNHCTCGPNGTPLGKHHPSVIVLYPDPEDFVAVSTLVYPNGPGLPGDAPVFGHVCMSRLGGGNPNTPFLPCSEHVYEEHAMIPGKALTPIPVQPIGYNDASIILSRLDGPTIPKKWRSCLAKNVGPSLSCKLKIECHNQISAEPIRCVNILGVIPGTAEADQYVLFGNHHDAWVQGASDPGSGTAILQQLAKIFGSAYREGFRPRRTLILACWDGEETSLFGSTHMAEEFYAELRARAVAYVNADCPIKGHTVFNGRTDPLLADVVLNASREVFVESSSNCSCSLFDEWLTAQGKSPGEEPTISPVGGGSDHIAFAYKIGIPCSYPEYLPDNSLFNLPVYHTAYDNIKVAEEFTDPPSRLTKSPLPRHEVIAKLLLTMLVELSCSVRLPYSIHRFAKTLLKKWEEFRLTTRSKSAELSHLGINLDWITEDLRLFEESTLYLNSRINDWEQMKPQQFPLLVNRLLAGLPQQFIAHDLPSHLSPYPNVIIGPKGYLSNYFPHVRSAFDELFKQSGTVDRQTSINGFKHALSSLSACIRQATGWLQNGLVGFGSPKNAHSGVGGLHCISS</sequence>
<proteinExistence type="inferred from homology"/>
<reference evidence="4" key="1">
    <citation type="submission" date="2024-06" db="EMBL/GenBank/DDBJ databases">
        <authorList>
            <person name="Liu X."/>
            <person name="Lenzi L."/>
            <person name="Haldenby T S."/>
            <person name="Uol C."/>
        </authorList>
    </citation>
    <scope>NUCLEOTIDE SEQUENCE</scope>
</reference>
<dbReference type="GO" id="GO:0004180">
    <property type="term" value="F:carboxypeptidase activity"/>
    <property type="evidence" value="ECO:0007669"/>
    <property type="project" value="TreeGrafter"/>
</dbReference>
<dbReference type="EMBL" id="CAXLJL010000556">
    <property type="protein sequence ID" value="CAL5138925.1"/>
    <property type="molecule type" value="Genomic_DNA"/>
</dbReference>
<dbReference type="InterPro" id="IPR007484">
    <property type="entry name" value="Peptidase_M28"/>
</dbReference>
<feature type="domain" description="Peptidase M28" evidence="3">
    <location>
        <begin position="351"/>
        <end position="550"/>
    </location>
</feature>
<dbReference type="AlphaFoldDB" id="A0AAV2TQA3"/>
<dbReference type="Gene3D" id="3.40.630.10">
    <property type="entry name" value="Zn peptidases"/>
    <property type="match status" value="1"/>
</dbReference>
<protein>
    <submittedName>
        <fullName evidence="4">Uncharacterized protein</fullName>
    </submittedName>
</protein>
<dbReference type="FunFam" id="3.40.630.10:FF:000101">
    <property type="entry name" value="N-acetylated alpha-linked acidic dipeptidase like 1"/>
    <property type="match status" value="1"/>
</dbReference>
<dbReference type="PANTHER" id="PTHR10404:SF46">
    <property type="entry name" value="VACUOLAR PROTEIN SORTING-ASSOCIATED PROTEIN 70"/>
    <property type="match status" value="1"/>
</dbReference>
<evidence type="ECO:0000256" key="1">
    <source>
        <dbReference type="ARBA" id="ARBA00005634"/>
    </source>
</evidence>
<dbReference type="Pfam" id="PF04389">
    <property type="entry name" value="Peptidase_M28"/>
    <property type="match status" value="1"/>
</dbReference>
<dbReference type="Pfam" id="PF04253">
    <property type="entry name" value="TFR_dimer"/>
    <property type="match status" value="1"/>
</dbReference>
<dbReference type="SUPFAM" id="SSF47672">
    <property type="entry name" value="Transferrin receptor-like dimerisation domain"/>
    <property type="match status" value="1"/>
</dbReference>
<comment type="similarity">
    <text evidence="1">Belongs to the peptidase M28 family. M28B subfamily.</text>
</comment>
<evidence type="ECO:0000259" key="3">
    <source>
        <dbReference type="Pfam" id="PF04389"/>
    </source>
</evidence>
<evidence type="ECO:0000313" key="5">
    <source>
        <dbReference type="Proteomes" id="UP001497525"/>
    </source>
</evidence>
<dbReference type="InterPro" id="IPR036757">
    <property type="entry name" value="TFR-like_dimer_dom_sf"/>
</dbReference>